<dbReference type="InterPro" id="IPR011032">
    <property type="entry name" value="GroES-like_sf"/>
</dbReference>
<keyword evidence="1" id="KW-0521">NADP</keyword>
<dbReference type="Pfam" id="PF08240">
    <property type="entry name" value="ADH_N"/>
    <property type="match status" value="1"/>
</dbReference>
<dbReference type="Gene3D" id="3.40.50.720">
    <property type="entry name" value="NAD(P)-binding Rossmann-like Domain"/>
    <property type="match status" value="1"/>
</dbReference>
<dbReference type="PANTHER" id="PTHR48106:SF8">
    <property type="entry name" value="OS02G0805600 PROTEIN"/>
    <property type="match status" value="1"/>
</dbReference>
<gene>
    <name evidence="4" type="ORF">B0G62_10141</name>
</gene>
<dbReference type="Gene3D" id="3.90.180.10">
    <property type="entry name" value="Medium-chain alcohol dehydrogenases, catalytic domain"/>
    <property type="match status" value="1"/>
</dbReference>
<dbReference type="OrthoDB" id="9780520at2"/>
<protein>
    <submittedName>
        <fullName evidence="4">NADPH2:quinone reductase</fullName>
    </submittedName>
</protein>
<dbReference type="GO" id="GO:0070402">
    <property type="term" value="F:NADPH binding"/>
    <property type="evidence" value="ECO:0007669"/>
    <property type="project" value="TreeGrafter"/>
</dbReference>
<dbReference type="InterPro" id="IPR013149">
    <property type="entry name" value="ADH-like_C"/>
</dbReference>
<dbReference type="EMBL" id="PQGA01000001">
    <property type="protein sequence ID" value="POR55647.1"/>
    <property type="molecule type" value="Genomic_DNA"/>
</dbReference>
<evidence type="ECO:0000313" key="5">
    <source>
        <dbReference type="Proteomes" id="UP000237381"/>
    </source>
</evidence>
<dbReference type="AlphaFoldDB" id="A0A2S4MMR4"/>
<accession>A0A2S4MMR4</accession>
<keyword evidence="2" id="KW-0560">Oxidoreductase</keyword>
<dbReference type="CDD" id="cd05276">
    <property type="entry name" value="p53_inducible_oxidoreductase"/>
    <property type="match status" value="1"/>
</dbReference>
<organism evidence="4 5">
    <name type="scientific">Paraburkholderia eburnea</name>
    <dbReference type="NCBI Taxonomy" id="1189126"/>
    <lineage>
        <taxon>Bacteria</taxon>
        <taxon>Pseudomonadati</taxon>
        <taxon>Pseudomonadota</taxon>
        <taxon>Betaproteobacteria</taxon>
        <taxon>Burkholderiales</taxon>
        <taxon>Burkholderiaceae</taxon>
        <taxon>Paraburkholderia</taxon>
    </lineage>
</organism>
<dbReference type="PANTHER" id="PTHR48106">
    <property type="entry name" value="QUINONE OXIDOREDUCTASE PIG3-RELATED"/>
    <property type="match status" value="1"/>
</dbReference>
<dbReference type="SUPFAM" id="SSF51735">
    <property type="entry name" value="NAD(P)-binding Rossmann-fold domains"/>
    <property type="match status" value="1"/>
</dbReference>
<evidence type="ECO:0000256" key="2">
    <source>
        <dbReference type="ARBA" id="ARBA00023002"/>
    </source>
</evidence>
<dbReference type="InterPro" id="IPR020843">
    <property type="entry name" value="ER"/>
</dbReference>
<comment type="caution">
    <text evidence="4">The sequence shown here is derived from an EMBL/GenBank/DDBJ whole genome shotgun (WGS) entry which is preliminary data.</text>
</comment>
<dbReference type="InterPro" id="IPR036291">
    <property type="entry name" value="NAD(P)-bd_dom_sf"/>
</dbReference>
<reference evidence="4 5" key="1">
    <citation type="submission" date="2018-01" db="EMBL/GenBank/DDBJ databases">
        <title>Genomic Encyclopedia of Type Strains, Phase III (KMG-III): the genomes of soil and plant-associated and newly described type strains.</title>
        <authorList>
            <person name="Whitman W."/>
        </authorList>
    </citation>
    <scope>NUCLEOTIDE SEQUENCE [LARGE SCALE GENOMIC DNA]</scope>
    <source>
        <strain evidence="4 5">JCM 18070</strain>
    </source>
</reference>
<evidence type="ECO:0000313" key="4">
    <source>
        <dbReference type="EMBL" id="POR55647.1"/>
    </source>
</evidence>
<feature type="domain" description="Enoyl reductase (ER)" evidence="3">
    <location>
        <begin position="10"/>
        <end position="332"/>
    </location>
</feature>
<evidence type="ECO:0000256" key="1">
    <source>
        <dbReference type="ARBA" id="ARBA00022857"/>
    </source>
</evidence>
<dbReference type="InterPro" id="IPR013154">
    <property type="entry name" value="ADH-like_N"/>
</dbReference>
<evidence type="ECO:0000259" key="3">
    <source>
        <dbReference type="SMART" id="SM00829"/>
    </source>
</evidence>
<dbReference type="NCBIfam" id="TIGR02824">
    <property type="entry name" value="quinone_pig3"/>
    <property type="match status" value="1"/>
</dbReference>
<dbReference type="RefSeq" id="WP_103701405.1">
    <property type="nucleotide sequence ID" value="NZ_PQGA01000001.1"/>
</dbReference>
<dbReference type="InterPro" id="IPR014189">
    <property type="entry name" value="Quinone_OxRdtase_PIG3"/>
</dbReference>
<sequence length="338" mass="35692">MKAIEITEFGAPDVLKLAERATPEPKAGEVLIKVSASGVNRPDVFQRKGAYAPPPGISDLPGLEIAGEIVGGNLDEKHNPFGLKLGDRVCALIAGGGYAEYAVAPLGQCLPVPRGLTDIEAASLPETFFTVWSNVFQRAQLGRGEGGENETLLVQGGSSGIGVTAIQIAHALGFRVFATAGSDDKCRACEALGAERAINYRSEDFVEVVKALTHDRGVDVILDMVAGGYVARELSALATGGRLVLIATLGGSKGEINMGEILRRRLTITGSTLRARSVDFKAQIAGELKAQVWPLIEDGRIKPVVYKVFPAEQAAEAHALMESSEHVGKIVLDWNPGA</sequence>
<name>A0A2S4MMR4_9BURK</name>
<proteinExistence type="predicted"/>
<dbReference type="Proteomes" id="UP000237381">
    <property type="component" value="Unassembled WGS sequence"/>
</dbReference>
<dbReference type="SUPFAM" id="SSF50129">
    <property type="entry name" value="GroES-like"/>
    <property type="match status" value="1"/>
</dbReference>
<keyword evidence="5" id="KW-1185">Reference proteome</keyword>
<dbReference type="SMART" id="SM00829">
    <property type="entry name" value="PKS_ER"/>
    <property type="match status" value="1"/>
</dbReference>
<dbReference type="Pfam" id="PF00107">
    <property type="entry name" value="ADH_zinc_N"/>
    <property type="match status" value="1"/>
</dbReference>
<dbReference type="GO" id="GO:0016651">
    <property type="term" value="F:oxidoreductase activity, acting on NAD(P)H"/>
    <property type="evidence" value="ECO:0007669"/>
    <property type="project" value="TreeGrafter"/>
</dbReference>